<organism evidence="2 3">
    <name type="scientific">Mycena indigotica</name>
    <dbReference type="NCBI Taxonomy" id="2126181"/>
    <lineage>
        <taxon>Eukaryota</taxon>
        <taxon>Fungi</taxon>
        <taxon>Dikarya</taxon>
        <taxon>Basidiomycota</taxon>
        <taxon>Agaricomycotina</taxon>
        <taxon>Agaricomycetes</taxon>
        <taxon>Agaricomycetidae</taxon>
        <taxon>Agaricales</taxon>
        <taxon>Marasmiineae</taxon>
        <taxon>Mycenaceae</taxon>
        <taxon>Mycena</taxon>
    </lineage>
</organism>
<comment type="caution">
    <text evidence="2">The sequence shown here is derived from an EMBL/GenBank/DDBJ whole genome shotgun (WGS) entry which is preliminary data.</text>
</comment>
<evidence type="ECO:0008006" key="4">
    <source>
        <dbReference type="Google" id="ProtNLM"/>
    </source>
</evidence>
<evidence type="ECO:0000313" key="2">
    <source>
        <dbReference type="EMBL" id="KAF7315949.1"/>
    </source>
</evidence>
<dbReference type="Proteomes" id="UP000636479">
    <property type="component" value="Unassembled WGS sequence"/>
</dbReference>
<dbReference type="RefSeq" id="XP_037225972.1">
    <property type="nucleotide sequence ID" value="XM_037358062.1"/>
</dbReference>
<proteinExistence type="predicted"/>
<gene>
    <name evidence="2" type="ORF">MIND_00111700</name>
</gene>
<protein>
    <recommendedName>
        <fullName evidence="4">F-box domain-containing protein</fullName>
    </recommendedName>
</protein>
<dbReference type="AlphaFoldDB" id="A0A8H6TET9"/>
<dbReference type="GeneID" id="59340578"/>
<feature type="region of interest" description="Disordered" evidence="1">
    <location>
        <begin position="567"/>
        <end position="604"/>
    </location>
</feature>
<reference evidence="2" key="1">
    <citation type="submission" date="2020-05" db="EMBL/GenBank/DDBJ databases">
        <title>Mycena genomes resolve the evolution of fungal bioluminescence.</title>
        <authorList>
            <person name="Tsai I.J."/>
        </authorList>
    </citation>
    <scope>NUCLEOTIDE SEQUENCE</scope>
    <source>
        <strain evidence="2">171206Taipei</strain>
    </source>
</reference>
<evidence type="ECO:0000313" key="3">
    <source>
        <dbReference type="Proteomes" id="UP000636479"/>
    </source>
</evidence>
<keyword evidence="3" id="KW-1185">Reference proteome</keyword>
<name>A0A8H6TET9_9AGAR</name>
<sequence>MLPSDSLPYEIISEILSPLLKVPDELFADNSPISPFAQYSHQSTAAYLAVCKKWLHAATPLLYHVVVLRSVGQAEALALTLATHNGLGNHIRKLRVEGGYGDSMLTILASAPNITDLYLSLEIWGANSTTGLCQGLPLINPTRLIINEGGSLRRSKQVTNLIGTIRTAIVESWDHLTFFVSPYIYARDSDGRAALFFESLAQAARVQTVVTPREDCLDWVYPLVKSCPLQHMGFNSRKFWWYHRHAKQGSLRDPALKQLIRNYELVYRPRSREAEFPQSVDEDSAADASTSTPFSPMGSQPLQLQESIWSRILQLTMALPERDWRDVGLLSLRTSRLSILCVSKMFYRLGRSSYYSNLSFFGSPANLDRLNKLLSEPDLQIKTFYSVRFRTKPLPWDLFERLLSRSGTTLQDCGAEVDAAYNFGEELTPPTRIIDATEIFSRVPSLRRLRWACKAVFHTPDETNAGEIPKLEALWIHVTDPTFLDALAAARLPSLTTLYATTNTVNYVPFLSAHGASLTVLHISCAIVDEMWAQSHRARALVRSVSLSHGTVCPLARSSSNLVDPTLQEMPSYPLSGARTRPPYREDDAAWPSLLPLSPANSNR</sequence>
<accession>A0A8H6TET9</accession>
<dbReference type="OrthoDB" id="2786563at2759"/>
<evidence type="ECO:0000256" key="1">
    <source>
        <dbReference type="SAM" id="MobiDB-lite"/>
    </source>
</evidence>
<dbReference type="EMBL" id="JACAZF010000001">
    <property type="protein sequence ID" value="KAF7315949.1"/>
    <property type="molecule type" value="Genomic_DNA"/>
</dbReference>
<feature type="compositionally biased region" description="Polar residues" evidence="1">
    <location>
        <begin position="287"/>
        <end position="300"/>
    </location>
</feature>
<feature type="region of interest" description="Disordered" evidence="1">
    <location>
        <begin position="274"/>
        <end position="300"/>
    </location>
</feature>